<dbReference type="RefSeq" id="WP_377773795.1">
    <property type="nucleotide sequence ID" value="NZ_JBHUHO010000033.1"/>
</dbReference>
<name>A0ABW4YMT0_9BACL</name>
<evidence type="ECO:0000256" key="1">
    <source>
        <dbReference type="SAM" id="Phobius"/>
    </source>
</evidence>
<protein>
    <submittedName>
        <fullName evidence="2">Uncharacterized protein</fullName>
    </submittedName>
</protein>
<gene>
    <name evidence="2" type="ORF">ACFSJH_15005</name>
</gene>
<keyword evidence="1" id="KW-0472">Membrane</keyword>
<comment type="caution">
    <text evidence="2">The sequence shown here is derived from an EMBL/GenBank/DDBJ whole genome shotgun (WGS) entry which is preliminary data.</text>
</comment>
<feature type="transmembrane region" description="Helical" evidence="1">
    <location>
        <begin position="6"/>
        <end position="23"/>
    </location>
</feature>
<keyword evidence="3" id="KW-1185">Reference proteome</keyword>
<dbReference type="EMBL" id="JBHUHO010000033">
    <property type="protein sequence ID" value="MFD2117037.1"/>
    <property type="molecule type" value="Genomic_DNA"/>
</dbReference>
<keyword evidence="1" id="KW-1133">Transmembrane helix</keyword>
<dbReference type="Proteomes" id="UP001597362">
    <property type="component" value="Unassembled WGS sequence"/>
</dbReference>
<evidence type="ECO:0000313" key="3">
    <source>
        <dbReference type="Proteomes" id="UP001597362"/>
    </source>
</evidence>
<reference evidence="3" key="1">
    <citation type="journal article" date="2019" name="Int. J. Syst. Evol. Microbiol.">
        <title>The Global Catalogue of Microorganisms (GCM) 10K type strain sequencing project: providing services to taxonomists for standard genome sequencing and annotation.</title>
        <authorList>
            <consortium name="The Broad Institute Genomics Platform"/>
            <consortium name="The Broad Institute Genome Sequencing Center for Infectious Disease"/>
            <person name="Wu L."/>
            <person name="Ma J."/>
        </authorList>
    </citation>
    <scope>NUCLEOTIDE SEQUENCE [LARGE SCALE GENOMIC DNA]</scope>
    <source>
        <strain evidence="3">GH52</strain>
    </source>
</reference>
<feature type="transmembrane region" description="Helical" evidence="1">
    <location>
        <begin position="35"/>
        <end position="54"/>
    </location>
</feature>
<proteinExistence type="predicted"/>
<organism evidence="2 3">
    <name type="scientific">Paenibacillus yanchengensis</name>
    <dbReference type="NCBI Taxonomy" id="2035833"/>
    <lineage>
        <taxon>Bacteria</taxon>
        <taxon>Bacillati</taxon>
        <taxon>Bacillota</taxon>
        <taxon>Bacilli</taxon>
        <taxon>Bacillales</taxon>
        <taxon>Paenibacillaceae</taxon>
        <taxon>Paenibacillus</taxon>
    </lineage>
</organism>
<accession>A0ABW4YMT0</accession>
<sequence>MFSVVIAGIVSVLLMYFYIVYLSRKRQFKELSVSLLLLLLGAWMYIGMLMKWPVPNPLLGIEVVMKPFDRLFHMLLGG</sequence>
<keyword evidence="1" id="KW-0812">Transmembrane</keyword>
<evidence type="ECO:0000313" key="2">
    <source>
        <dbReference type="EMBL" id="MFD2117037.1"/>
    </source>
</evidence>